<dbReference type="InterPro" id="IPR027417">
    <property type="entry name" value="P-loop_NTPase"/>
</dbReference>
<sequence length="638" mass="74186">MVYTDEEEAGESMYIENVVGTTNPNRAVFPYKRACLFRFKIEPYSYNNVKNWVDEFWLNINPRRHIIQNVKPSNCSKKKTKPPTPITRVYREEGEGGHGPTIGENTFDYNEKQKSFLNSIGEHIKSKQRFVTLMLIGPAGTGKTTLLRGFCEPPLSSEMSFLYITTQNLLCRDTQRRLGCETFTICMFILHILRINFYQWLALVKEILSVSCVCSKSLERILDSYMPNAICLPNKHETKPYVLCLDEFSMVPTNLISFIKLLLYRLSEKRQIILILCGDPYQIQPMWITNCTIDHRQEETFLQNLKYLNCPPPPTNSQNFNCLLSQPIEGIHQLTAQMRNKCEEYQKFLKEIYNQTHDTMKSHFENTWPPSKLYNRTIYYLYPVEALLKYPTVINFNNGDLLETEKKLIIEWAKSTRGLFNTIKFFSYTNLDAHYINLYIYRTCLMQINYKCAQDNFYERFTPILEPLMFCIDDYKDLHFGDFLDTRVPVLPLIYGLNYKYIGPTIKGCSIVRGANLMFIAYVPPVEDEPAFLYMVDEYGELYKICRNRFRMNLYNEDGHWKYTDSLTGTVQEGSTAKLLFGFPLQLAIGDTIRSSIGTTVDAKSQIYSNVNGASLEEIYVLFSRCQNKASFCGTVMT</sequence>
<organism evidence="2 3">
    <name type="scientific">Cotesia congregata filamentous virus 1</name>
    <dbReference type="NCBI Taxonomy" id="3064291"/>
    <lineage>
        <taxon>Viruses</taxon>
        <taxon>Viruses incertae sedis</taxon>
        <taxon>Naldaviricetes</taxon>
        <taxon>Lefavirales</taxon>
        <taxon>Filamentoviridae</taxon>
        <taxon>Betafilamentovirus</taxon>
        <taxon>Betafilamentovirus cocongregatae</taxon>
    </lineage>
</organism>
<comment type="caution">
    <text evidence="2">The sequence shown here is derived from an EMBL/GenBank/DDBJ whole genome shotgun (WGS) entry which is preliminary data.</text>
</comment>
<dbReference type="Pfam" id="PF13604">
    <property type="entry name" value="AAA_30"/>
    <property type="match status" value="1"/>
</dbReference>
<dbReference type="Proteomes" id="UP001642380">
    <property type="component" value="Unassembled WGS sequence"/>
</dbReference>
<dbReference type="SUPFAM" id="SSF52540">
    <property type="entry name" value="P-loop containing nucleoside triphosphate hydrolases"/>
    <property type="match status" value="1"/>
</dbReference>
<name>A0ABC8QKC3_9VIRU</name>
<protein>
    <submittedName>
        <fullName evidence="2">Helicase 2</fullName>
    </submittedName>
</protein>
<feature type="region of interest" description="Disordered" evidence="1">
    <location>
        <begin position="73"/>
        <end position="104"/>
    </location>
</feature>
<keyword evidence="3" id="KW-1185">Reference proteome</keyword>
<evidence type="ECO:0000313" key="2">
    <source>
        <dbReference type="EMBL" id="CAJ2002145.1"/>
    </source>
</evidence>
<proteinExistence type="predicted"/>
<accession>A0ABC8QKC3</accession>
<dbReference type="Gene3D" id="3.40.50.300">
    <property type="entry name" value="P-loop containing nucleotide triphosphate hydrolases"/>
    <property type="match status" value="1"/>
</dbReference>
<keyword evidence="2" id="KW-0378">Hydrolase</keyword>
<dbReference type="EMBL" id="CAUOPR010000001">
    <property type="protein sequence ID" value="CAJ2002145.1"/>
    <property type="molecule type" value="Genomic_DNA"/>
</dbReference>
<keyword evidence="2" id="KW-0067">ATP-binding</keyword>
<keyword evidence="2" id="KW-0547">Nucleotide-binding</keyword>
<evidence type="ECO:0000313" key="3">
    <source>
        <dbReference type="Proteomes" id="UP001642380"/>
    </source>
</evidence>
<keyword evidence="2" id="KW-0347">Helicase</keyword>
<gene>
    <name evidence="2" type="ORF">CCFV1_ORF099</name>
</gene>
<reference evidence="2 3" key="1">
    <citation type="submission" date="2024-01" db="EMBL/GenBank/DDBJ databases">
        <authorList>
            <person name="Guinet B."/>
        </authorList>
    </citation>
    <scope>NUCLEOTIDE SEQUENCE [LARGE SCALE GENOMIC DNA]</scope>
</reference>
<dbReference type="GO" id="GO:0004386">
    <property type="term" value="F:helicase activity"/>
    <property type="evidence" value="ECO:0007669"/>
    <property type="project" value="UniProtKB-KW"/>
</dbReference>
<evidence type="ECO:0000256" key="1">
    <source>
        <dbReference type="SAM" id="MobiDB-lite"/>
    </source>
</evidence>